<name>A0A0B1TCT0_OESDE</name>
<evidence type="ECO:0000256" key="1">
    <source>
        <dbReference type="SAM" id="SignalP"/>
    </source>
</evidence>
<protein>
    <submittedName>
        <fullName evidence="2">Uncharacterized protein</fullName>
    </submittedName>
</protein>
<gene>
    <name evidence="2" type="ORF">OESDEN_06144</name>
</gene>
<organism evidence="2 3">
    <name type="scientific">Oesophagostomum dentatum</name>
    <name type="common">Nodular worm</name>
    <dbReference type="NCBI Taxonomy" id="61180"/>
    <lineage>
        <taxon>Eukaryota</taxon>
        <taxon>Metazoa</taxon>
        <taxon>Ecdysozoa</taxon>
        <taxon>Nematoda</taxon>
        <taxon>Chromadorea</taxon>
        <taxon>Rhabditida</taxon>
        <taxon>Rhabditina</taxon>
        <taxon>Rhabditomorpha</taxon>
        <taxon>Strongyloidea</taxon>
        <taxon>Strongylidae</taxon>
        <taxon>Oesophagostomum</taxon>
    </lineage>
</organism>
<sequence length="151" mass="18530">MNHLSVVLLAVCFVHTTGIGEFEERKEFHDWLCRKRPSLPTCSSPYTMDKFKKEMVMHSGNDQMVKLSRARAMAATHVKRQSWWRDSDEDDEYEYYLWKKYRRQKLRQRLLQDRDRSYESVQYHYHNYPQTQYYRPSYYGGYRQACVEQFI</sequence>
<dbReference type="EMBL" id="KN550540">
    <property type="protein sequence ID" value="KHJ93936.1"/>
    <property type="molecule type" value="Genomic_DNA"/>
</dbReference>
<feature type="chain" id="PRO_5002062439" evidence="1">
    <location>
        <begin position="19"/>
        <end position="151"/>
    </location>
</feature>
<reference evidence="2 3" key="1">
    <citation type="submission" date="2014-03" db="EMBL/GenBank/DDBJ databases">
        <title>Draft genome of the hookworm Oesophagostomum dentatum.</title>
        <authorList>
            <person name="Mitreva M."/>
        </authorList>
    </citation>
    <scope>NUCLEOTIDE SEQUENCE [LARGE SCALE GENOMIC DNA]</scope>
    <source>
        <strain evidence="2 3">OD-Hann</strain>
    </source>
</reference>
<proteinExistence type="predicted"/>
<evidence type="ECO:0000313" key="3">
    <source>
        <dbReference type="Proteomes" id="UP000053660"/>
    </source>
</evidence>
<accession>A0A0B1TCT0</accession>
<feature type="signal peptide" evidence="1">
    <location>
        <begin position="1"/>
        <end position="18"/>
    </location>
</feature>
<dbReference type="OrthoDB" id="5865840at2759"/>
<evidence type="ECO:0000313" key="2">
    <source>
        <dbReference type="EMBL" id="KHJ93936.1"/>
    </source>
</evidence>
<dbReference type="Proteomes" id="UP000053660">
    <property type="component" value="Unassembled WGS sequence"/>
</dbReference>
<dbReference type="AlphaFoldDB" id="A0A0B1TCT0"/>
<keyword evidence="1" id="KW-0732">Signal</keyword>
<keyword evidence="3" id="KW-1185">Reference proteome</keyword>